<keyword evidence="1" id="KW-1133">Transmembrane helix</keyword>
<keyword evidence="1" id="KW-0472">Membrane</keyword>
<sequence>MKKAKWSDLPEDILRLIMEKLCWSERVPLCLVCKIWRDCIREIKNTKEFLPWLMYYGKGPKGNLSCKLCDPSIKRIFTVQQTPIARNRDLRGAVPHQSRHGWVLFSKGFLVISTFSYTVLSLIKLLNCLNWTRFTEKLRIP</sequence>
<reference evidence="3" key="1">
    <citation type="journal article" date="2022" name="Plant J.">
        <title>Strategies of tolerance reflected in two North American maple genomes.</title>
        <authorList>
            <person name="McEvoy S.L."/>
            <person name="Sezen U.U."/>
            <person name="Trouern-Trend A."/>
            <person name="McMahon S.M."/>
            <person name="Schaberg P.G."/>
            <person name="Yang J."/>
            <person name="Wegrzyn J.L."/>
            <person name="Swenson N.G."/>
        </authorList>
    </citation>
    <scope>NUCLEOTIDE SEQUENCE</scope>
    <source>
        <strain evidence="3">NS2018</strain>
    </source>
</reference>
<proteinExistence type="predicted"/>
<dbReference type="AlphaFoldDB" id="A0AA39T0U1"/>
<dbReference type="Proteomes" id="UP001168877">
    <property type="component" value="Unassembled WGS sequence"/>
</dbReference>
<evidence type="ECO:0000259" key="2">
    <source>
        <dbReference type="SMART" id="SM00256"/>
    </source>
</evidence>
<evidence type="ECO:0000313" key="4">
    <source>
        <dbReference type="Proteomes" id="UP001168877"/>
    </source>
</evidence>
<organism evidence="3 4">
    <name type="scientific">Acer saccharum</name>
    <name type="common">Sugar maple</name>
    <dbReference type="NCBI Taxonomy" id="4024"/>
    <lineage>
        <taxon>Eukaryota</taxon>
        <taxon>Viridiplantae</taxon>
        <taxon>Streptophyta</taxon>
        <taxon>Embryophyta</taxon>
        <taxon>Tracheophyta</taxon>
        <taxon>Spermatophyta</taxon>
        <taxon>Magnoliopsida</taxon>
        <taxon>eudicotyledons</taxon>
        <taxon>Gunneridae</taxon>
        <taxon>Pentapetalae</taxon>
        <taxon>rosids</taxon>
        <taxon>malvids</taxon>
        <taxon>Sapindales</taxon>
        <taxon>Sapindaceae</taxon>
        <taxon>Hippocastanoideae</taxon>
        <taxon>Acereae</taxon>
        <taxon>Acer</taxon>
    </lineage>
</organism>
<evidence type="ECO:0000313" key="3">
    <source>
        <dbReference type="EMBL" id="KAK0599897.1"/>
    </source>
</evidence>
<name>A0AA39T0U1_ACESA</name>
<dbReference type="EMBL" id="JAUESC010000003">
    <property type="protein sequence ID" value="KAK0599897.1"/>
    <property type="molecule type" value="Genomic_DNA"/>
</dbReference>
<dbReference type="SUPFAM" id="SSF81383">
    <property type="entry name" value="F-box domain"/>
    <property type="match status" value="1"/>
</dbReference>
<dbReference type="CDD" id="cd09917">
    <property type="entry name" value="F-box_SF"/>
    <property type="match status" value="1"/>
</dbReference>
<reference evidence="3" key="2">
    <citation type="submission" date="2023-06" db="EMBL/GenBank/DDBJ databases">
        <authorList>
            <person name="Swenson N.G."/>
            <person name="Wegrzyn J.L."/>
            <person name="Mcevoy S.L."/>
        </authorList>
    </citation>
    <scope>NUCLEOTIDE SEQUENCE</scope>
    <source>
        <strain evidence="3">NS2018</strain>
        <tissue evidence="3">Leaf</tissue>
    </source>
</reference>
<dbReference type="InterPro" id="IPR036047">
    <property type="entry name" value="F-box-like_dom_sf"/>
</dbReference>
<comment type="caution">
    <text evidence="3">The sequence shown here is derived from an EMBL/GenBank/DDBJ whole genome shotgun (WGS) entry which is preliminary data.</text>
</comment>
<accession>A0AA39T0U1</accession>
<evidence type="ECO:0000256" key="1">
    <source>
        <dbReference type="SAM" id="Phobius"/>
    </source>
</evidence>
<protein>
    <recommendedName>
        <fullName evidence="2">F-box domain-containing protein</fullName>
    </recommendedName>
</protein>
<feature type="transmembrane region" description="Helical" evidence="1">
    <location>
        <begin position="101"/>
        <end position="123"/>
    </location>
</feature>
<keyword evidence="4" id="KW-1185">Reference proteome</keyword>
<dbReference type="Pfam" id="PF00646">
    <property type="entry name" value="F-box"/>
    <property type="match status" value="1"/>
</dbReference>
<dbReference type="InterPro" id="IPR001810">
    <property type="entry name" value="F-box_dom"/>
</dbReference>
<dbReference type="SMART" id="SM00256">
    <property type="entry name" value="FBOX"/>
    <property type="match status" value="1"/>
</dbReference>
<gene>
    <name evidence="3" type="ORF">LWI29_009619</name>
</gene>
<keyword evidence="1" id="KW-0812">Transmembrane</keyword>
<feature type="domain" description="F-box" evidence="2">
    <location>
        <begin position="9"/>
        <end position="49"/>
    </location>
</feature>
<dbReference type="Gene3D" id="1.20.1280.50">
    <property type="match status" value="1"/>
</dbReference>